<evidence type="ECO:0000256" key="1">
    <source>
        <dbReference type="ARBA" id="ARBA00004141"/>
    </source>
</evidence>
<dbReference type="InterPro" id="IPR036259">
    <property type="entry name" value="MFS_trans_sf"/>
</dbReference>
<feature type="transmembrane region" description="Helical" evidence="6">
    <location>
        <begin position="221"/>
        <end position="246"/>
    </location>
</feature>
<dbReference type="PANTHER" id="PTHR43791:SF52">
    <property type="entry name" value="TRANSPORTER, PUTATIVE (AFU_ORTHOLOGUE AFUA_1G11820)-RELATED"/>
    <property type="match status" value="1"/>
</dbReference>
<dbReference type="Pfam" id="PF07690">
    <property type="entry name" value="MFS_1"/>
    <property type="match status" value="1"/>
</dbReference>
<evidence type="ECO:0000256" key="5">
    <source>
        <dbReference type="ARBA" id="ARBA00023136"/>
    </source>
</evidence>
<keyword evidence="4 6" id="KW-1133">Transmembrane helix</keyword>
<proteinExistence type="predicted"/>
<gene>
    <name evidence="7" type="ORF">BP5796_10268</name>
</gene>
<sequence length="443" mass="49718">MPCETALESPSHAKRFEIQTNTAAETRLIRKIDVHLIPILFVMYLFAFLDRVNIGNVKIQGLLTDLKMTGTDFNIASMILFVPYILLEVPSNTIMKKVRPSIWLSGLMFFWALTTICQGFVTSYGGLLVCRVFLGVFESGFFPGAVYLISMIFIIEGLATMVAAIVSFFLVPDWPEQAKFLTSEEKDMLRSRLDLDQAAGVARMDTLDKHSLRLIFRDWKIWTGTIFYVCATTTGYSTAFFIPTILNEFGYSPASAQLHTIPVYAVSFVLTLFCAWWSDRVQHRYTFTIGGLLLAVIGYIILLAQGSLHIEHRLPIGVRYAAIFFITAGNFITQPLVVVWLTNNLAGHYKRSFGAAIQIGIGNFGGIIGSNIFLPSESPYYKTGYSTGIALLLVGGILSTIQFLGMKYENMKRDNGGRDYRFSLPEEQLENLGDDHPHFRFNS</sequence>
<feature type="transmembrane region" description="Helical" evidence="6">
    <location>
        <begin position="108"/>
        <end position="134"/>
    </location>
</feature>
<evidence type="ECO:0000256" key="2">
    <source>
        <dbReference type="ARBA" id="ARBA00022448"/>
    </source>
</evidence>
<evidence type="ECO:0008006" key="9">
    <source>
        <dbReference type="Google" id="ProtNLM"/>
    </source>
</evidence>
<comment type="caution">
    <text evidence="7">The sequence shown here is derived from an EMBL/GenBank/DDBJ whole genome shotgun (WGS) entry which is preliminary data.</text>
</comment>
<evidence type="ECO:0000256" key="4">
    <source>
        <dbReference type="ARBA" id="ARBA00022989"/>
    </source>
</evidence>
<feature type="transmembrane region" description="Helical" evidence="6">
    <location>
        <begin position="146"/>
        <end position="171"/>
    </location>
</feature>
<feature type="transmembrane region" description="Helical" evidence="6">
    <location>
        <begin position="320"/>
        <end position="341"/>
    </location>
</feature>
<dbReference type="EMBL" id="PDLN01000015">
    <property type="protein sequence ID" value="RDW65576.1"/>
    <property type="molecule type" value="Genomic_DNA"/>
</dbReference>
<reference evidence="7 8" key="1">
    <citation type="journal article" date="2018" name="IMA Fungus">
        <title>IMA Genome-F 9: Draft genome sequence of Annulohypoxylon stygium, Aspergillus mulundensis, Berkeleyomyces basicola (syn. Thielaviopsis basicola), Ceratocystis smalleyi, two Cercospora beticola strains, Coleophoma cylindrospora, Fusarium fracticaudum, Phialophora cf. hyalina, and Morchella septimelata.</title>
        <authorList>
            <person name="Wingfield B.D."/>
            <person name="Bills G.F."/>
            <person name="Dong Y."/>
            <person name="Huang W."/>
            <person name="Nel W.J."/>
            <person name="Swalarsk-Parry B.S."/>
            <person name="Vaghefi N."/>
            <person name="Wilken P.M."/>
            <person name="An Z."/>
            <person name="de Beer Z.W."/>
            <person name="De Vos L."/>
            <person name="Chen L."/>
            <person name="Duong T.A."/>
            <person name="Gao Y."/>
            <person name="Hammerbacher A."/>
            <person name="Kikkert J.R."/>
            <person name="Li Y."/>
            <person name="Li H."/>
            <person name="Li K."/>
            <person name="Li Q."/>
            <person name="Liu X."/>
            <person name="Ma X."/>
            <person name="Naidoo K."/>
            <person name="Pethybridge S.J."/>
            <person name="Sun J."/>
            <person name="Steenkamp E.T."/>
            <person name="van der Nest M.A."/>
            <person name="van Wyk S."/>
            <person name="Wingfield M.J."/>
            <person name="Xiong C."/>
            <person name="Yue Q."/>
            <person name="Zhang X."/>
        </authorList>
    </citation>
    <scope>NUCLEOTIDE SEQUENCE [LARGE SCALE GENOMIC DNA]</scope>
    <source>
        <strain evidence="7 8">BP5796</strain>
    </source>
</reference>
<keyword evidence="2" id="KW-0813">Transport</keyword>
<dbReference type="OrthoDB" id="310895at2759"/>
<evidence type="ECO:0000313" key="7">
    <source>
        <dbReference type="EMBL" id="RDW65576.1"/>
    </source>
</evidence>
<dbReference type="Proteomes" id="UP000256328">
    <property type="component" value="Unassembled WGS sequence"/>
</dbReference>
<dbReference type="FunFam" id="1.20.1250.20:FF:000068">
    <property type="entry name" value="MFS general substrate transporter"/>
    <property type="match status" value="1"/>
</dbReference>
<feature type="transmembrane region" description="Helical" evidence="6">
    <location>
        <begin position="285"/>
        <end position="308"/>
    </location>
</feature>
<protein>
    <recommendedName>
        <fullName evidence="9">Major facilitator superfamily (MFS) profile domain-containing protein</fullName>
    </recommendedName>
</protein>
<name>A0A3D8QUQ9_9HELO</name>
<evidence type="ECO:0000313" key="8">
    <source>
        <dbReference type="Proteomes" id="UP000256328"/>
    </source>
</evidence>
<dbReference type="Gene3D" id="1.20.1250.20">
    <property type="entry name" value="MFS general substrate transporter like domains"/>
    <property type="match status" value="2"/>
</dbReference>
<dbReference type="InterPro" id="IPR011701">
    <property type="entry name" value="MFS"/>
</dbReference>
<evidence type="ECO:0000256" key="3">
    <source>
        <dbReference type="ARBA" id="ARBA00022692"/>
    </source>
</evidence>
<accession>A0A3D8QUQ9</accession>
<dbReference type="SUPFAM" id="SSF103473">
    <property type="entry name" value="MFS general substrate transporter"/>
    <property type="match status" value="1"/>
</dbReference>
<organism evidence="7 8">
    <name type="scientific">Coleophoma crateriformis</name>
    <dbReference type="NCBI Taxonomy" id="565419"/>
    <lineage>
        <taxon>Eukaryota</taxon>
        <taxon>Fungi</taxon>
        <taxon>Dikarya</taxon>
        <taxon>Ascomycota</taxon>
        <taxon>Pezizomycotina</taxon>
        <taxon>Leotiomycetes</taxon>
        <taxon>Helotiales</taxon>
        <taxon>Dermateaceae</taxon>
        <taxon>Coleophoma</taxon>
    </lineage>
</organism>
<keyword evidence="3 6" id="KW-0812">Transmembrane</keyword>
<dbReference type="AlphaFoldDB" id="A0A3D8QUQ9"/>
<keyword evidence="5 6" id="KW-0472">Membrane</keyword>
<feature type="transmembrane region" description="Helical" evidence="6">
    <location>
        <begin position="353"/>
        <end position="373"/>
    </location>
</feature>
<comment type="subcellular location">
    <subcellularLocation>
        <location evidence="1">Membrane</location>
        <topology evidence="1">Multi-pass membrane protein</topology>
    </subcellularLocation>
</comment>
<dbReference type="PANTHER" id="PTHR43791">
    <property type="entry name" value="PERMEASE-RELATED"/>
    <property type="match status" value="1"/>
</dbReference>
<evidence type="ECO:0000256" key="6">
    <source>
        <dbReference type="SAM" id="Phobius"/>
    </source>
</evidence>
<dbReference type="GO" id="GO:0022857">
    <property type="term" value="F:transmembrane transporter activity"/>
    <property type="evidence" value="ECO:0007669"/>
    <property type="project" value="InterPro"/>
</dbReference>
<feature type="transmembrane region" description="Helical" evidence="6">
    <location>
        <begin position="32"/>
        <end position="49"/>
    </location>
</feature>
<feature type="transmembrane region" description="Helical" evidence="6">
    <location>
        <begin position="69"/>
        <end position="87"/>
    </location>
</feature>
<feature type="transmembrane region" description="Helical" evidence="6">
    <location>
        <begin position="258"/>
        <end position="278"/>
    </location>
</feature>
<feature type="transmembrane region" description="Helical" evidence="6">
    <location>
        <begin position="385"/>
        <end position="404"/>
    </location>
</feature>
<dbReference type="GO" id="GO:0016020">
    <property type="term" value="C:membrane"/>
    <property type="evidence" value="ECO:0007669"/>
    <property type="project" value="UniProtKB-SubCell"/>
</dbReference>
<keyword evidence="8" id="KW-1185">Reference proteome</keyword>